<proteinExistence type="predicted"/>
<feature type="compositionally biased region" description="Basic and acidic residues" evidence="1">
    <location>
        <begin position="331"/>
        <end position="350"/>
    </location>
</feature>
<protein>
    <submittedName>
        <fullName evidence="2">Uncharacterized protein</fullName>
    </submittedName>
</protein>
<dbReference type="KEGG" id="cre:CHLRE_09g398586v5"/>
<name>A0A2K3DET1_CHLRE</name>
<accession>A0A2K3DET1</accession>
<feature type="region of interest" description="Disordered" evidence="1">
    <location>
        <begin position="305"/>
        <end position="350"/>
    </location>
</feature>
<dbReference type="Gramene" id="PNW79039">
    <property type="protein sequence ID" value="PNW79039"/>
    <property type="gene ID" value="CHLRE_09g398586v5"/>
</dbReference>
<keyword evidence="3" id="KW-1185">Reference proteome</keyword>
<sequence>MAEPTASSIDQVQHLLARQPWERCGGPQVRAELMGTPTGSGDLAEARSSWWRWRRCVRGGGLHAALAQMAVARAPSGSAALSAEACVLPPASGAPAAAQAAAPPHQAAPQALARDWAFKMRAAGGGGAGGRSGGASAVVPHRAWLLSSPALTLNPCRPPPAAPRRLHRQPLHRMQAVPPTLAAWDWVFKMRAVGGGGAGGRVRAALLQAMRPGTGPEGEGAAEESEGNSYAEKLSISCAGAGVRERNGGALGAEGGTAHGLELVQEFSLAVAVLAQSAVALSVLEGGMLTLVMALCVCAVSKCPGHEDSDCEDRLVSEDDRPSSPASSIGDKMDMHIADRDGFPPADNEPKPKLLCAAETPLGSLADGSLKPAVTAPTCDTNPACPKPDAIDGSDTDALDFTICSCLHASGCPLVIIDHSADEIAPYKPAGSGAYRLMFQTFTKHWAGVQQAWDTIQALKARATNRLQQALRCRFDMTQIGSDLVLEYLAQTVCELETQAVWDLQEAGQWEVEWQVRLQAMQLAVREAKAVAEHGWLESVVSVPGFVV</sequence>
<dbReference type="AlphaFoldDB" id="A0A2K3DET1"/>
<dbReference type="EMBL" id="CM008970">
    <property type="protein sequence ID" value="PNW79039.1"/>
    <property type="molecule type" value="Genomic_DNA"/>
</dbReference>
<reference evidence="2 3" key="1">
    <citation type="journal article" date="2007" name="Science">
        <title>The Chlamydomonas genome reveals the evolution of key animal and plant functions.</title>
        <authorList>
            <person name="Merchant S.S."/>
            <person name="Prochnik S.E."/>
            <person name="Vallon O."/>
            <person name="Harris E.H."/>
            <person name="Karpowicz S.J."/>
            <person name="Witman G.B."/>
            <person name="Terry A."/>
            <person name="Salamov A."/>
            <person name="Fritz-Laylin L.K."/>
            <person name="Marechal-Drouard L."/>
            <person name="Marshall W.F."/>
            <person name="Qu L.H."/>
            <person name="Nelson D.R."/>
            <person name="Sanderfoot A.A."/>
            <person name="Spalding M.H."/>
            <person name="Kapitonov V.V."/>
            <person name="Ren Q."/>
            <person name="Ferris P."/>
            <person name="Lindquist E."/>
            <person name="Shapiro H."/>
            <person name="Lucas S.M."/>
            <person name="Grimwood J."/>
            <person name="Schmutz J."/>
            <person name="Cardol P."/>
            <person name="Cerutti H."/>
            <person name="Chanfreau G."/>
            <person name="Chen C.L."/>
            <person name="Cognat V."/>
            <person name="Croft M.T."/>
            <person name="Dent R."/>
            <person name="Dutcher S."/>
            <person name="Fernandez E."/>
            <person name="Fukuzawa H."/>
            <person name="Gonzalez-Ballester D."/>
            <person name="Gonzalez-Halphen D."/>
            <person name="Hallmann A."/>
            <person name="Hanikenne M."/>
            <person name="Hippler M."/>
            <person name="Inwood W."/>
            <person name="Jabbari K."/>
            <person name="Kalanon M."/>
            <person name="Kuras R."/>
            <person name="Lefebvre P.A."/>
            <person name="Lemaire S.D."/>
            <person name="Lobanov A.V."/>
            <person name="Lohr M."/>
            <person name="Manuell A."/>
            <person name="Meier I."/>
            <person name="Mets L."/>
            <person name="Mittag M."/>
            <person name="Mittelmeier T."/>
            <person name="Moroney J.V."/>
            <person name="Moseley J."/>
            <person name="Napoli C."/>
            <person name="Nedelcu A.M."/>
            <person name="Niyogi K."/>
            <person name="Novoselov S.V."/>
            <person name="Paulsen I.T."/>
            <person name="Pazour G."/>
            <person name="Purton S."/>
            <person name="Ral J.P."/>
            <person name="Riano-Pachon D.M."/>
            <person name="Riekhof W."/>
            <person name="Rymarquis L."/>
            <person name="Schroda M."/>
            <person name="Stern D."/>
            <person name="Umen J."/>
            <person name="Willows R."/>
            <person name="Wilson N."/>
            <person name="Zimmer S.L."/>
            <person name="Allmer J."/>
            <person name="Balk J."/>
            <person name="Bisova K."/>
            <person name="Chen C.J."/>
            <person name="Elias M."/>
            <person name="Gendler K."/>
            <person name="Hauser C."/>
            <person name="Lamb M.R."/>
            <person name="Ledford H."/>
            <person name="Long J.C."/>
            <person name="Minagawa J."/>
            <person name="Page M.D."/>
            <person name="Pan J."/>
            <person name="Pootakham W."/>
            <person name="Roje S."/>
            <person name="Rose A."/>
            <person name="Stahlberg E."/>
            <person name="Terauchi A.M."/>
            <person name="Yang P."/>
            <person name="Ball S."/>
            <person name="Bowler C."/>
            <person name="Dieckmann C.L."/>
            <person name="Gladyshev V.N."/>
            <person name="Green P."/>
            <person name="Jorgensen R."/>
            <person name="Mayfield S."/>
            <person name="Mueller-Roeber B."/>
            <person name="Rajamani S."/>
            <person name="Sayre R.T."/>
            <person name="Brokstein P."/>
            <person name="Dubchak I."/>
            <person name="Goodstein D."/>
            <person name="Hornick L."/>
            <person name="Huang Y.W."/>
            <person name="Jhaveri J."/>
            <person name="Luo Y."/>
            <person name="Martinez D."/>
            <person name="Ngau W.C."/>
            <person name="Otillar B."/>
            <person name="Poliakov A."/>
            <person name="Porter A."/>
            <person name="Szajkowski L."/>
            <person name="Werner G."/>
            <person name="Zhou K."/>
            <person name="Grigoriev I.V."/>
            <person name="Rokhsar D.S."/>
            <person name="Grossman A.R."/>
        </authorList>
    </citation>
    <scope>NUCLEOTIDE SEQUENCE [LARGE SCALE GENOMIC DNA]</scope>
    <source>
        <strain evidence="3">CC-503</strain>
    </source>
</reference>
<dbReference type="Proteomes" id="UP000006906">
    <property type="component" value="Chromosome 9"/>
</dbReference>
<gene>
    <name evidence="2" type="ORF">CHLRE_09g398586v5</name>
</gene>
<evidence type="ECO:0000313" key="2">
    <source>
        <dbReference type="EMBL" id="PNW79039.1"/>
    </source>
</evidence>
<dbReference type="InParanoid" id="A0A2K3DET1"/>
<dbReference type="RefSeq" id="XP_042921334.1">
    <property type="nucleotide sequence ID" value="XM_043065899.1"/>
</dbReference>
<evidence type="ECO:0000256" key="1">
    <source>
        <dbReference type="SAM" id="MobiDB-lite"/>
    </source>
</evidence>
<dbReference type="GeneID" id="66054737"/>
<dbReference type="PaxDb" id="3055-EDO95860"/>
<evidence type="ECO:0000313" key="3">
    <source>
        <dbReference type="Proteomes" id="UP000006906"/>
    </source>
</evidence>
<feature type="compositionally biased region" description="Basic and acidic residues" evidence="1">
    <location>
        <begin position="305"/>
        <end position="322"/>
    </location>
</feature>
<dbReference type="OrthoDB" id="555610at2759"/>
<organism evidence="2 3">
    <name type="scientific">Chlamydomonas reinhardtii</name>
    <name type="common">Chlamydomonas smithii</name>
    <dbReference type="NCBI Taxonomy" id="3055"/>
    <lineage>
        <taxon>Eukaryota</taxon>
        <taxon>Viridiplantae</taxon>
        <taxon>Chlorophyta</taxon>
        <taxon>core chlorophytes</taxon>
        <taxon>Chlorophyceae</taxon>
        <taxon>CS clade</taxon>
        <taxon>Chlamydomonadales</taxon>
        <taxon>Chlamydomonadaceae</taxon>
        <taxon>Chlamydomonas</taxon>
    </lineage>
</organism>